<name>A0A6G9D102_RHOER</name>
<dbReference type="EMBL" id="CP050124">
    <property type="protein sequence ID" value="QIP42740.1"/>
    <property type="molecule type" value="Genomic_DNA"/>
</dbReference>
<dbReference type="AlphaFoldDB" id="A0A6G9D102"/>
<organism evidence="1 2">
    <name type="scientific">Rhodococcus erythropolis</name>
    <name type="common">Arthrobacter picolinophilus</name>
    <dbReference type="NCBI Taxonomy" id="1833"/>
    <lineage>
        <taxon>Bacteria</taxon>
        <taxon>Bacillati</taxon>
        <taxon>Actinomycetota</taxon>
        <taxon>Actinomycetes</taxon>
        <taxon>Mycobacteriales</taxon>
        <taxon>Nocardiaceae</taxon>
        <taxon>Rhodococcus</taxon>
        <taxon>Rhodococcus erythropolis group</taxon>
    </lineage>
</organism>
<dbReference type="Proteomes" id="UP000502345">
    <property type="component" value="Chromosome"/>
</dbReference>
<accession>A0A6G9D102</accession>
<evidence type="ECO:0000313" key="1">
    <source>
        <dbReference type="EMBL" id="QIP42740.1"/>
    </source>
</evidence>
<sequence length="120" mass="12792">MLIQMASSRTTPVMIGVKNGLTPSRVSPLAMIPVRTAPMTVPITVPRPPKRLVPPRTTAVITVSSNPVAELAEPEPSRAAISRPAIPAAKPVKTSVIMSTRRVLTPDRRTDSTLDPIPVT</sequence>
<gene>
    <name evidence="1" type="ORF">G9444_5497</name>
</gene>
<protein>
    <submittedName>
        <fullName evidence="1">Uncharacterized protein</fullName>
    </submittedName>
</protein>
<proteinExistence type="predicted"/>
<evidence type="ECO:0000313" key="2">
    <source>
        <dbReference type="Proteomes" id="UP000502345"/>
    </source>
</evidence>
<reference evidence="1 2" key="1">
    <citation type="submission" date="2020-03" db="EMBL/GenBank/DDBJ databases">
        <title>Screen low temperature-resistant strains for efficient degradation of petroleum hydrocarbons under the low temperature.</title>
        <authorList>
            <person name="Wang Y."/>
            <person name="Chen J."/>
        </authorList>
    </citation>
    <scope>NUCLEOTIDE SEQUENCE [LARGE SCALE GENOMIC DNA]</scope>
    <source>
        <strain evidence="1 2">KB1</strain>
    </source>
</reference>